<feature type="compositionally biased region" description="Polar residues" evidence="1">
    <location>
        <begin position="54"/>
        <end position="64"/>
    </location>
</feature>
<organism evidence="2 3">
    <name type="scientific">Echinostoma caproni</name>
    <dbReference type="NCBI Taxonomy" id="27848"/>
    <lineage>
        <taxon>Eukaryota</taxon>
        <taxon>Metazoa</taxon>
        <taxon>Spiralia</taxon>
        <taxon>Lophotrochozoa</taxon>
        <taxon>Platyhelminthes</taxon>
        <taxon>Trematoda</taxon>
        <taxon>Digenea</taxon>
        <taxon>Plagiorchiida</taxon>
        <taxon>Echinostomata</taxon>
        <taxon>Echinostomatoidea</taxon>
        <taxon>Echinostomatidae</taxon>
        <taxon>Echinostoma</taxon>
    </lineage>
</organism>
<name>A0A3P8D768_9TREM</name>
<evidence type="ECO:0000313" key="3">
    <source>
        <dbReference type="Proteomes" id="UP000272942"/>
    </source>
</evidence>
<feature type="region of interest" description="Disordered" evidence="1">
    <location>
        <begin position="1"/>
        <end position="83"/>
    </location>
</feature>
<sequence length="83" mass="8797">MAPDSPTSSPPGPLEPVGESDEYTDSSCDEPVGKSSQNRTKDGVGSSDPVQRAEASQSLFTPSDSEIEAHAFSDYNDEFTDVL</sequence>
<reference evidence="2 3" key="1">
    <citation type="submission" date="2018-11" db="EMBL/GenBank/DDBJ databases">
        <authorList>
            <consortium name="Pathogen Informatics"/>
        </authorList>
    </citation>
    <scope>NUCLEOTIDE SEQUENCE [LARGE SCALE GENOMIC DNA]</scope>
    <source>
        <strain evidence="2 3">Egypt</strain>
    </source>
</reference>
<dbReference type="EMBL" id="UZAN01003485">
    <property type="protein sequence ID" value="VDP29598.1"/>
    <property type="molecule type" value="Genomic_DNA"/>
</dbReference>
<dbReference type="AlphaFoldDB" id="A0A3P8D768"/>
<evidence type="ECO:0000313" key="2">
    <source>
        <dbReference type="EMBL" id="VDP29598.1"/>
    </source>
</evidence>
<evidence type="ECO:0000256" key="1">
    <source>
        <dbReference type="SAM" id="MobiDB-lite"/>
    </source>
</evidence>
<gene>
    <name evidence="2" type="ORF">ECPE_LOCUS832</name>
</gene>
<proteinExistence type="predicted"/>
<feature type="compositionally biased region" description="Acidic residues" evidence="1">
    <location>
        <begin position="18"/>
        <end position="28"/>
    </location>
</feature>
<dbReference type="Proteomes" id="UP000272942">
    <property type="component" value="Unassembled WGS sequence"/>
</dbReference>
<protein>
    <submittedName>
        <fullName evidence="2">Uncharacterized protein</fullName>
    </submittedName>
</protein>
<accession>A0A3P8D768</accession>
<keyword evidence="3" id="KW-1185">Reference proteome</keyword>